<comment type="caution">
    <text evidence="2">The sequence shown here is derived from an EMBL/GenBank/DDBJ whole genome shotgun (WGS) entry which is preliminary data.</text>
</comment>
<dbReference type="EMBL" id="JBBXMP010000017">
    <property type="protein sequence ID" value="KAL0068655.1"/>
    <property type="molecule type" value="Genomic_DNA"/>
</dbReference>
<accession>A0ABR3A3W2</accession>
<evidence type="ECO:0000313" key="3">
    <source>
        <dbReference type="Proteomes" id="UP001437256"/>
    </source>
</evidence>
<proteinExistence type="predicted"/>
<dbReference type="SUPFAM" id="SSF52047">
    <property type="entry name" value="RNI-like"/>
    <property type="match status" value="1"/>
</dbReference>
<sequence>MSHHGQPNHRGRVFPRGHAQASRGRGTAITTAGAASQPPAPTSSTSGAAQSVATMDPGALLKRRAEQIVREEKRIKVTIEKYLGDWEPRPLSREEIDNIRAECVALASEAEKLVADRPKPPELNQSLEQTIWLKRLEYKIKYFRIFPINDLPIEIISNILRFVIWSAPNPTLGILWRLQITWVCKHWRHAAISDPTIWNAVWFRDAPPFTRSLAWVERAGSSQLDLRINDSEGRTYTDVDIKPLLVHLHPKLSNLRMLILLFENWEPILAILKWIEEAGRAGMEFNIERFELHRTGSPYIWPGMHFEPTGYGDALFTLFGGQRVPSLSYFTVNGVHLDWDKSVLENLTTLDLRRMPVTLCPSLHRFRQLLTLSPRLEKLSLDGAGPSGAPNPQHGLQPIECAHLKTLVIANFTVHYIHSIMSHFSAPNLKDLTFMNLFQGDYTPLYEYVTSRFPTVKLLTLYTIELIPSAINPFVRWLNSMPSLVYLRVAALPPSVLASFLYEPELLMRHPALKDQELASRMQIRADPAPGSPTANRRRQLPKPEDAKIICPSLRVIECQRMEESLLIDFGKARKMLGVPINKIYIPPEMAKSMSHATYTECKKFYSQINIIDIGAKTPEEEELLGS</sequence>
<feature type="compositionally biased region" description="Basic residues" evidence="1">
    <location>
        <begin position="1"/>
        <end position="15"/>
    </location>
</feature>
<dbReference type="SUPFAM" id="SSF81383">
    <property type="entry name" value="F-box domain"/>
    <property type="match status" value="1"/>
</dbReference>
<protein>
    <recommendedName>
        <fullName evidence="4">F-box domain-containing protein</fullName>
    </recommendedName>
</protein>
<reference evidence="2 3" key="1">
    <citation type="submission" date="2024-05" db="EMBL/GenBank/DDBJ databases">
        <title>A draft genome resource for the thread blight pathogen Marasmius tenuissimus strain MS-2.</title>
        <authorList>
            <person name="Yulfo-Soto G.E."/>
            <person name="Baruah I.K."/>
            <person name="Amoako-Attah I."/>
            <person name="Bukari Y."/>
            <person name="Meinhardt L.W."/>
            <person name="Bailey B.A."/>
            <person name="Cohen S.P."/>
        </authorList>
    </citation>
    <scope>NUCLEOTIDE SEQUENCE [LARGE SCALE GENOMIC DNA]</scope>
    <source>
        <strain evidence="2 3">MS-2</strain>
    </source>
</reference>
<dbReference type="Proteomes" id="UP001437256">
    <property type="component" value="Unassembled WGS sequence"/>
</dbReference>
<gene>
    <name evidence="2" type="ORF">AAF712_004371</name>
</gene>
<name>A0ABR3A3W2_9AGAR</name>
<evidence type="ECO:0008006" key="4">
    <source>
        <dbReference type="Google" id="ProtNLM"/>
    </source>
</evidence>
<dbReference type="Gene3D" id="3.80.10.10">
    <property type="entry name" value="Ribonuclease Inhibitor"/>
    <property type="match status" value="1"/>
</dbReference>
<dbReference type="InterPro" id="IPR032675">
    <property type="entry name" value="LRR_dom_sf"/>
</dbReference>
<evidence type="ECO:0000256" key="1">
    <source>
        <dbReference type="SAM" id="MobiDB-lite"/>
    </source>
</evidence>
<dbReference type="Gene3D" id="1.20.1280.50">
    <property type="match status" value="1"/>
</dbReference>
<dbReference type="InterPro" id="IPR036047">
    <property type="entry name" value="F-box-like_dom_sf"/>
</dbReference>
<feature type="region of interest" description="Disordered" evidence="1">
    <location>
        <begin position="1"/>
        <end position="53"/>
    </location>
</feature>
<organism evidence="2 3">
    <name type="scientific">Marasmius tenuissimus</name>
    <dbReference type="NCBI Taxonomy" id="585030"/>
    <lineage>
        <taxon>Eukaryota</taxon>
        <taxon>Fungi</taxon>
        <taxon>Dikarya</taxon>
        <taxon>Basidiomycota</taxon>
        <taxon>Agaricomycotina</taxon>
        <taxon>Agaricomycetes</taxon>
        <taxon>Agaricomycetidae</taxon>
        <taxon>Agaricales</taxon>
        <taxon>Marasmiineae</taxon>
        <taxon>Marasmiaceae</taxon>
        <taxon>Marasmius</taxon>
    </lineage>
</organism>
<keyword evidence="3" id="KW-1185">Reference proteome</keyword>
<evidence type="ECO:0000313" key="2">
    <source>
        <dbReference type="EMBL" id="KAL0068655.1"/>
    </source>
</evidence>
<feature type="compositionally biased region" description="Low complexity" evidence="1">
    <location>
        <begin position="21"/>
        <end position="51"/>
    </location>
</feature>